<evidence type="ECO:0000313" key="13">
    <source>
        <dbReference type="Proteomes" id="UP001153387"/>
    </source>
</evidence>
<evidence type="ECO:0000256" key="9">
    <source>
        <dbReference type="PIRNR" id="PIRNR003128"/>
    </source>
</evidence>
<feature type="coiled-coil region" evidence="10">
    <location>
        <begin position="331"/>
        <end position="398"/>
    </location>
</feature>
<comment type="caution">
    <text evidence="12">The sequence shown here is derived from an EMBL/GenBank/DDBJ whole genome shotgun (WGS) entry which is preliminary data.</text>
</comment>
<evidence type="ECO:0000256" key="3">
    <source>
        <dbReference type="ARBA" id="ARBA00021315"/>
    </source>
</evidence>
<evidence type="ECO:0000256" key="6">
    <source>
        <dbReference type="ARBA" id="ARBA00022840"/>
    </source>
</evidence>
<gene>
    <name evidence="12" type="primary">recN</name>
    <name evidence="12" type="ORF">OMP38_02090</name>
</gene>
<dbReference type="Pfam" id="PF02463">
    <property type="entry name" value="SMC_N"/>
    <property type="match status" value="1"/>
</dbReference>
<dbReference type="GO" id="GO:0005524">
    <property type="term" value="F:ATP binding"/>
    <property type="evidence" value="ECO:0007669"/>
    <property type="project" value="UniProtKB-KW"/>
</dbReference>
<dbReference type="FunFam" id="3.40.50.300:FF:000319">
    <property type="entry name" value="DNA repair protein RecN"/>
    <property type="match status" value="1"/>
</dbReference>
<dbReference type="PANTHER" id="PTHR11059:SF0">
    <property type="entry name" value="DNA REPAIR PROTEIN RECN"/>
    <property type="match status" value="1"/>
</dbReference>
<evidence type="ECO:0000256" key="8">
    <source>
        <dbReference type="ARBA" id="ARBA00033408"/>
    </source>
</evidence>
<keyword evidence="5 9" id="KW-0227">DNA damage</keyword>
<dbReference type="GO" id="GO:0043590">
    <property type="term" value="C:bacterial nucleoid"/>
    <property type="evidence" value="ECO:0007669"/>
    <property type="project" value="TreeGrafter"/>
</dbReference>
<dbReference type="SUPFAM" id="SSF52540">
    <property type="entry name" value="P-loop containing nucleoside triphosphate hydrolases"/>
    <property type="match status" value="1"/>
</dbReference>
<keyword evidence="13" id="KW-1185">Reference proteome</keyword>
<evidence type="ECO:0000256" key="4">
    <source>
        <dbReference type="ARBA" id="ARBA00022741"/>
    </source>
</evidence>
<accession>A0A9X4KDF9</accession>
<dbReference type="SMART" id="SM00382">
    <property type="entry name" value="AAA"/>
    <property type="match status" value="1"/>
</dbReference>
<dbReference type="Proteomes" id="UP001153387">
    <property type="component" value="Unassembled WGS sequence"/>
</dbReference>
<dbReference type="CDD" id="cd03241">
    <property type="entry name" value="ABC_RecN"/>
    <property type="match status" value="2"/>
</dbReference>
<dbReference type="InterPro" id="IPR027417">
    <property type="entry name" value="P-loop_NTPase"/>
</dbReference>
<dbReference type="GO" id="GO:0009432">
    <property type="term" value="P:SOS response"/>
    <property type="evidence" value="ECO:0007669"/>
    <property type="project" value="TreeGrafter"/>
</dbReference>
<proteinExistence type="inferred from homology"/>
<evidence type="ECO:0000256" key="5">
    <source>
        <dbReference type="ARBA" id="ARBA00022763"/>
    </source>
</evidence>
<dbReference type="GO" id="GO:0006281">
    <property type="term" value="P:DNA repair"/>
    <property type="evidence" value="ECO:0007669"/>
    <property type="project" value="UniProtKB-KW"/>
</dbReference>
<keyword evidence="10" id="KW-0175">Coiled coil</keyword>
<dbReference type="PIRSF" id="PIRSF003128">
    <property type="entry name" value="RecN"/>
    <property type="match status" value="1"/>
</dbReference>
<evidence type="ECO:0000256" key="2">
    <source>
        <dbReference type="ARBA" id="ARBA00009441"/>
    </source>
</evidence>
<dbReference type="PANTHER" id="PTHR11059">
    <property type="entry name" value="DNA REPAIR PROTEIN RECN"/>
    <property type="match status" value="1"/>
</dbReference>
<dbReference type="AlphaFoldDB" id="A0A9X4KDF9"/>
<comment type="function">
    <text evidence="1 9">May be involved in recombinational repair of damaged DNA.</text>
</comment>
<dbReference type="FunFam" id="3.40.50.300:FF:000356">
    <property type="entry name" value="DNA repair protein RecN"/>
    <property type="match status" value="1"/>
</dbReference>
<dbReference type="RefSeq" id="WP_277563670.1">
    <property type="nucleotide sequence ID" value="NZ_JAPDHZ010000002.1"/>
</dbReference>
<comment type="similarity">
    <text evidence="2 9">Belongs to the RecN family.</text>
</comment>
<dbReference type="NCBIfam" id="TIGR00634">
    <property type="entry name" value="recN"/>
    <property type="match status" value="1"/>
</dbReference>
<dbReference type="InterPro" id="IPR003395">
    <property type="entry name" value="RecF/RecN/SMC_N"/>
</dbReference>
<evidence type="ECO:0000259" key="11">
    <source>
        <dbReference type="SMART" id="SM00382"/>
    </source>
</evidence>
<keyword evidence="4" id="KW-0547">Nucleotide-binding</keyword>
<dbReference type="InterPro" id="IPR004604">
    <property type="entry name" value="DNA_recomb/repair_RecN"/>
</dbReference>
<name>A0A9X4KDF9_9BACL</name>
<evidence type="ECO:0000256" key="7">
    <source>
        <dbReference type="ARBA" id="ARBA00023204"/>
    </source>
</evidence>
<dbReference type="GO" id="GO:0006310">
    <property type="term" value="P:DNA recombination"/>
    <property type="evidence" value="ECO:0007669"/>
    <property type="project" value="InterPro"/>
</dbReference>
<reference evidence="12 13" key="1">
    <citation type="submission" date="2022-10" db="EMBL/GenBank/DDBJ databases">
        <title>Comparative genomic analysis of Cohnella hashimotonis sp. nov., isolated from the International Space Station.</title>
        <authorList>
            <person name="Simpson A."/>
            <person name="Venkateswaran K."/>
        </authorList>
    </citation>
    <scope>NUCLEOTIDE SEQUENCE [LARGE SCALE GENOMIC DNA]</scope>
    <source>
        <strain evidence="12 13">DSM 18997</strain>
    </source>
</reference>
<dbReference type="NCBIfam" id="NF008121">
    <property type="entry name" value="PRK10869.1"/>
    <property type="match status" value="1"/>
</dbReference>
<dbReference type="InterPro" id="IPR003593">
    <property type="entry name" value="AAA+_ATPase"/>
</dbReference>
<feature type="domain" description="AAA+ ATPase" evidence="11">
    <location>
        <begin position="21"/>
        <end position="526"/>
    </location>
</feature>
<evidence type="ECO:0000256" key="10">
    <source>
        <dbReference type="SAM" id="Coils"/>
    </source>
</evidence>
<dbReference type="EMBL" id="JAPDHZ010000002">
    <property type="protein sequence ID" value="MDG0789766.1"/>
    <property type="molecule type" value="Genomic_DNA"/>
</dbReference>
<protein>
    <recommendedName>
        <fullName evidence="3 9">DNA repair protein RecN</fullName>
    </recommendedName>
    <alternativeName>
        <fullName evidence="8 9">Recombination protein N</fullName>
    </alternativeName>
</protein>
<evidence type="ECO:0000256" key="1">
    <source>
        <dbReference type="ARBA" id="ARBA00003618"/>
    </source>
</evidence>
<evidence type="ECO:0000313" key="12">
    <source>
        <dbReference type="EMBL" id="MDG0789766.1"/>
    </source>
</evidence>
<sequence>MLQELSIRHLAVIENIRVSFKRGFEVLTGETGAGKSIIIDALGLIAGGRGSAEMIRHGCDKAEIEAVFDLDPAHPVWGVLDRHGVNADPHEALLVRRELQAQGKSSARVNGQHVTLTMLREIGENLVNIHGQHEHQSLLRTDRHLEWLDSFAGDVIASLKTEYQSRYREYATVSRERRELDELTRQQMQMLDLYRYQLEEIAEARLKPGEDESLADERRKLAHAEKLAESATEAYDLLYGNKGLSVLSKAIAKLEDIVKVDPAKLGPLVEQLQSAYYAAEDVAYQLRDYKESIEFNPERLSEIETRIDLLFGLRRKYGESVEDILQYYARIQEDTQRLENRDELLKELNEREVRLESELRALAERLGAIRRETAALLASEIEQELKGLQMERAAFEVRLVSTDNLTPTGTDSAEFLLSTNPGEPPKPLARIASGGEMSRVMLALKAIFARIDQIPVLVFDEVDTGVSGRAAQSVADKLSRLAAHCQVFCITHLPQVACMADDQFEIAKRVTDDGRTSTRVRMLNADERVEELARMLGGVEVTDRTRHHAQEMLTLADAQKSRQDA</sequence>
<keyword evidence="7 9" id="KW-0234">DNA repair</keyword>
<dbReference type="Gene3D" id="3.40.50.300">
    <property type="entry name" value="P-loop containing nucleotide triphosphate hydrolases"/>
    <property type="match status" value="2"/>
</dbReference>
<organism evidence="12 13">
    <name type="scientific">Cohnella ginsengisoli</name>
    <dbReference type="NCBI Taxonomy" id="425004"/>
    <lineage>
        <taxon>Bacteria</taxon>
        <taxon>Bacillati</taxon>
        <taxon>Bacillota</taxon>
        <taxon>Bacilli</taxon>
        <taxon>Bacillales</taxon>
        <taxon>Paenibacillaceae</taxon>
        <taxon>Cohnella</taxon>
    </lineage>
</organism>
<keyword evidence="6" id="KW-0067">ATP-binding</keyword>